<sequence length="114" mass="13029">MYVLHTRLALPCLLHEPMTIQSQPNHANHQPSPNNIPALICPQTRSSSGLAPYWLTTCNPLRTSTPSATQSSSDKHTKHRHRRRVEKLESVEPRLLQFLVDVDGAVWRRSLFKK</sequence>
<protein>
    <submittedName>
        <fullName evidence="2">Uncharacterized protein</fullName>
    </submittedName>
</protein>
<accession>A0A179ULH7</accession>
<evidence type="ECO:0000313" key="2">
    <source>
        <dbReference type="EMBL" id="OAT08079.1"/>
    </source>
</evidence>
<dbReference type="Proteomes" id="UP000002038">
    <property type="component" value="Unassembled WGS sequence"/>
</dbReference>
<organism evidence="2 3">
    <name type="scientific">Blastomyces gilchristii (strain SLH14081)</name>
    <name type="common">Blastomyces dermatitidis</name>
    <dbReference type="NCBI Taxonomy" id="559298"/>
    <lineage>
        <taxon>Eukaryota</taxon>
        <taxon>Fungi</taxon>
        <taxon>Dikarya</taxon>
        <taxon>Ascomycota</taxon>
        <taxon>Pezizomycotina</taxon>
        <taxon>Eurotiomycetes</taxon>
        <taxon>Eurotiomycetidae</taxon>
        <taxon>Onygenales</taxon>
        <taxon>Ajellomycetaceae</taxon>
        <taxon>Blastomyces</taxon>
    </lineage>
</organism>
<keyword evidence="3" id="KW-1185">Reference proteome</keyword>
<gene>
    <name evidence="2" type="ORF">BDBG_04071</name>
</gene>
<name>A0A179ULH7_BLAGS</name>
<dbReference type="RefSeq" id="XP_031578114.1">
    <property type="nucleotide sequence ID" value="XM_031721527.1"/>
</dbReference>
<feature type="compositionally biased region" description="Basic residues" evidence="1">
    <location>
        <begin position="76"/>
        <end position="85"/>
    </location>
</feature>
<feature type="compositionally biased region" description="Polar residues" evidence="1">
    <location>
        <begin position="62"/>
        <end position="72"/>
    </location>
</feature>
<dbReference type="AlphaFoldDB" id="A0A179ULH7"/>
<dbReference type="VEuPathDB" id="FungiDB:BDBG_04071"/>
<dbReference type="EMBL" id="GG657454">
    <property type="protein sequence ID" value="OAT08079.1"/>
    <property type="molecule type" value="Genomic_DNA"/>
</dbReference>
<feature type="region of interest" description="Disordered" evidence="1">
    <location>
        <begin position="62"/>
        <end position="86"/>
    </location>
</feature>
<dbReference type="KEGG" id="bgh:BDBG_04071"/>
<dbReference type="GeneID" id="42528093"/>
<reference evidence="3" key="1">
    <citation type="journal article" date="2015" name="PLoS Genet.">
        <title>The dynamic genome and transcriptome of the human fungal pathogen Blastomyces and close relative Emmonsia.</title>
        <authorList>
            <person name="Munoz J.F."/>
            <person name="Gauthier G.M."/>
            <person name="Desjardins C.A."/>
            <person name="Gallo J.E."/>
            <person name="Holder J."/>
            <person name="Sullivan T.D."/>
            <person name="Marty A.J."/>
            <person name="Carmen J.C."/>
            <person name="Chen Z."/>
            <person name="Ding L."/>
            <person name="Gujja S."/>
            <person name="Magrini V."/>
            <person name="Misas E."/>
            <person name="Mitreva M."/>
            <person name="Priest M."/>
            <person name="Saif S."/>
            <person name="Whiston E.A."/>
            <person name="Young S."/>
            <person name="Zeng Q."/>
            <person name="Goldman W.E."/>
            <person name="Mardis E.R."/>
            <person name="Taylor J.W."/>
            <person name="McEwen J.G."/>
            <person name="Clay O.K."/>
            <person name="Klein B.S."/>
            <person name="Cuomo C.A."/>
        </authorList>
    </citation>
    <scope>NUCLEOTIDE SEQUENCE [LARGE SCALE GENOMIC DNA]</scope>
    <source>
        <strain evidence="3">SLH14081</strain>
    </source>
</reference>
<proteinExistence type="predicted"/>
<evidence type="ECO:0000313" key="3">
    <source>
        <dbReference type="Proteomes" id="UP000002038"/>
    </source>
</evidence>
<evidence type="ECO:0000256" key="1">
    <source>
        <dbReference type="SAM" id="MobiDB-lite"/>
    </source>
</evidence>